<dbReference type="EMBL" id="WEGJ01000015">
    <property type="protein sequence ID" value="MQY13773.1"/>
    <property type="molecule type" value="Genomic_DNA"/>
</dbReference>
<evidence type="ECO:0000313" key="4">
    <source>
        <dbReference type="Proteomes" id="UP000466345"/>
    </source>
</evidence>
<dbReference type="Gene3D" id="3.40.50.300">
    <property type="entry name" value="P-loop containing nucleotide triphosphate hydrolases"/>
    <property type="match status" value="1"/>
</dbReference>
<comment type="caution">
    <text evidence="3">The sequence shown here is derived from an EMBL/GenBank/DDBJ whole genome shotgun (WGS) entry which is preliminary data.</text>
</comment>
<dbReference type="InterPro" id="IPR015330">
    <property type="entry name" value="DNA_primase/pol_bifunc_N"/>
</dbReference>
<reference evidence="3 4" key="1">
    <citation type="submission" date="2019-10" db="EMBL/GenBank/DDBJ databases">
        <title>Streptomyces smaragdinus sp. nov. and Streptomyces fabii sp. nov., isolated from the gut of fungus growing-termite Macrotermes natalensis.</title>
        <authorList>
            <person name="Schwitalla J."/>
            <person name="Benndorf R."/>
            <person name="Martin K."/>
            <person name="De Beer W."/>
            <person name="Kaster A.-K."/>
            <person name="Vollmers J."/>
            <person name="Poulsen M."/>
            <person name="Beemelmanns C."/>
        </authorList>
    </citation>
    <scope>NUCLEOTIDE SEQUENCE [LARGE SCALE GENOMIC DNA]</scope>
    <source>
        <strain evidence="3 4">RB5</strain>
    </source>
</reference>
<keyword evidence="4" id="KW-1185">Reference proteome</keyword>
<evidence type="ECO:0000259" key="2">
    <source>
        <dbReference type="SMART" id="SM00943"/>
    </source>
</evidence>
<feature type="region of interest" description="Disordered" evidence="1">
    <location>
        <begin position="321"/>
        <end position="340"/>
    </location>
</feature>
<name>A0A7K0CKK5_9ACTN</name>
<dbReference type="Proteomes" id="UP000466345">
    <property type="component" value="Unassembled WGS sequence"/>
</dbReference>
<dbReference type="SUPFAM" id="SSF52540">
    <property type="entry name" value="P-loop containing nucleoside triphosphate hydrolases"/>
    <property type="match status" value="1"/>
</dbReference>
<sequence length="775" mass="83651">MNLYVPEISDEDDVMSAAFKYTAAGWYVLPVRRGSKHPGSVVKDRWQEKSSRDPEQIALWFAGTSHGLALHVGRSGAVAFDVDTPERLPELLADVLNGTGAPHQSSRPIPGRGHYLFVQPPGRRLGNGTGKLGGKWGEIRGRNGVIIAAPSQHEDADAGARYAWQATGILPVLPDVVAELLDDTGDTNDAATDAEVEAFLDQHTEAARPFLLGAAVKRLNKAYADGDSRHQATVRVLADVAREAAAGQYPARTAANELHSIFSTAMRTPRTGSDRVSSPTQARAEFSGMLAWAIAQVTPDEVQKKVRDLDARFPEPADLIAPPVEATGTEPPALDAETTSSEDYFRARVEALRAELLDTDALDKIPDLEPLVGDLLAVNTLARLVGPSGTFKSFVLLDMCGHVGTGMRWHGHYVRQGTVVYLVAEGEQGIRKRVRAWEQHHGLRMTNVLFLTRPVQAMSPEWDVLIEVMKEIKPVLIGVDTQARVSVGIEENSAKEMGLVVDRLDALRTSTGACVAVIHHTGHAGDHGRGSSSVKGALQSEIKITKKGEPLSNTVLTVKSGKQKDEAEDGDLQFMLKSIAIHGEAKPDGRPVTSLVLESLDLIPPTERPLAEGSVEWIVQQLDNANVPVEYGRRRLAEECQRLAFKASNEKLNEAARIRKNRSADRSAPPSTQPVRNSGTASQETADQTGPGPFQDRSRTSAPGAVVPSSSLGRGPRDHSGHTGPTCDVCGEPLNRSTARPGVNQHTDCIDPLSPTGLRRDRSEDRTNRSAVEAS</sequence>
<feature type="compositionally biased region" description="Basic and acidic residues" evidence="1">
    <location>
        <begin position="758"/>
        <end position="768"/>
    </location>
</feature>
<feature type="compositionally biased region" description="Polar residues" evidence="1">
    <location>
        <begin position="669"/>
        <end position="688"/>
    </location>
</feature>
<dbReference type="AlphaFoldDB" id="A0A7K0CKK5"/>
<protein>
    <recommendedName>
        <fullName evidence="2">DNA primase/polymerase bifunctional N-terminal domain-containing protein</fullName>
    </recommendedName>
</protein>
<feature type="region of interest" description="Disordered" evidence="1">
    <location>
        <begin position="659"/>
        <end position="775"/>
    </location>
</feature>
<dbReference type="RefSeq" id="WP_153453816.1">
    <property type="nucleotide sequence ID" value="NZ_WEGJ01000015.1"/>
</dbReference>
<accession>A0A7K0CKK5</accession>
<dbReference type="SMART" id="SM00943">
    <property type="entry name" value="Prim-Pol"/>
    <property type="match status" value="1"/>
</dbReference>
<dbReference type="OrthoDB" id="3171622at2"/>
<dbReference type="InterPro" id="IPR027417">
    <property type="entry name" value="P-loop_NTPase"/>
</dbReference>
<dbReference type="CDD" id="cd04859">
    <property type="entry name" value="Prim_Pol"/>
    <property type="match status" value="1"/>
</dbReference>
<organism evidence="3 4">
    <name type="scientific">Streptomyces smaragdinus</name>
    <dbReference type="NCBI Taxonomy" id="2585196"/>
    <lineage>
        <taxon>Bacteria</taxon>
        <taxon>Bacillati</taxon>
        <taxon>Actinomycetota</taxon>
        <taxon>Actinomycetes</taxon>
        <taxon>Kitasatosporales</taxon>
        <taxon>Streptomycetaceae</taxon>
        <taxon>Streptomyces</taxon>
    </lineage>
</organism>
<evidence type="ECO:0000256" key="1">
    <source>
        <dbReference type="SAM" id="MobiDB-lite"/>
    </source>
</evidence>
<feature type="domain" description="DNA primase/polymerase bifunctional N-terminal" evidence="2">
    <location>
        <begin position="18"/>
        <end position="184"/>
    </location>
</feature>
<dbReference type="Pfam" id="PF13481">
    <property type="entry name" value="AAA_25"/>
    <property type="match status" value="1"/>
</dbReference>
<evidence type="ECO:0000313" key="3">
    <source>
        <dbReference type="EMBL" id="MQY13773.1"/>
    </source>
</evidence>
<proteinExistence type="predicted"/>
<dbReference type="SUPFAM" id="SSF56747">
    <property type="entry name" value="Prim-pol domain"/>
    <property type="match status" value="1"/>
</dbReference>
<gene>
    <name evidence="3" type="ORF">SRB5_39260</name>
</gene>
<dbReference type="Pfam" id="PF09250">
    <property type="entry name" value="Prim-Pol"/>
    <property type="match status" value="1"/>
</dbReference>